<proteinExistence type="predicted"/>
<reference evidence="2" key="1">
    <citation type="journal article" date="2012" name="Nat. Biotechnol.">
        <title>Reference genome sequence of the model plant Setaria.</title>
        <authorList>
            <person name="Bennetzen J.L."/>
            <person name="Schmutz J."/>
            <person name="Wang H."/>
            <person name="Percifield R."/>
            <person name="Hawkins J."/>
            <person name="Pontaroli A.C."/>
            <person name="Estep M."/>
            <person name="Feng L."/>
            <person name="Vaughn J.N."/>
            <person name="Grimwood J."/>
            <person name="Jenkins J."/>
            <person name="Barry K."/>
            <person name="Lindquist E."/>
            <person name="Hellsten U."/>
            <person name="Deshpande S."/>
            <person name="Wang X."/>
            <person name="Wu X."/>
            <person name="Mitros T."/>
            <person name="Triplett J."/>
            <person name="Yang X."/>
            <person name="Ye C.Y."/>
            <person name="Mauro-Herrera M."/>
            <person name="Wang L."/>
            <person name="Li P."/>
            <person name="Sharma M."/>
            <person name="Sharma R."/>
            <person name="Ronald P.C."/>
            <person name="Panaud O."/>
            <person name="Kellogg E.A."/>
            <person name="Brutnell T.P."/>
            <person name="Doust A.N."/>
            <person name="Tuskan G.A."/>
            <person name="Rokhsar D."/>
            <person name="Devos K.M."/>
        </authorList>
    </citation>
    <scope>NUCLEOTIDE SEQUENCE [LARGE SCALE GENOMIC DNA]</scope>
    <source>
        <strain evidence="2">Yugu1</strain>
    </source>
</reference>
<evidence type="ECO:0000256" key="1">
    <source>
        <dbReference type="SAM" id="MobiDB-lite"/>
    </source>
</evidence>
<feature type="compositionally biased region" description="Basic residues" evidence="1">
    <location>
        <begin position="57"/>
        <end position="72"/>
    </location>
</feature>
<feature type="compositionally biased region" description="Basic and acidic residues" evidence="1">
    <location>
        <begin position="22"/>
        <end position="47"/>
    </location>
</feature>
<name>A0A368PQ21_SETIT</name>
<gene>
    <name evidence="2" type="ORF">SETIT_1G269800v2</name>
</gene>
<dbReference type="AlphaFoldDB" id="A0A368PQ21"/>
<feature type="region of interest" description="Disordered" evidence="1">
    <location>
        <begin position="14"/>
        <end position="89"/>
    </location>
</feature>
<accession>A0A368PQ21</accession>
<sequence length="104" mass="11732">MAVSKNNKACRRDGSLFLYTKGELRDQGRPKQEEEPTKNKTRQDPSRQDPNCAPRQRFFRVNKGRGRRKMRRSLLDGTGEGGGMPCGWPSGIAPPFSSLLLHMS</sequence>
<evidence type="ECO:0000313" key="2">
    <source>
        <dbReference type="EMBL" id="RCV07739.1"/>
    </source>
</evidence>
<dbReference type="EMBL" id="CM003528">
    <property type="protein sequence ID" value="RCV07739.1"/>
    <property type="molecule type" value="Genomic_DNA"/>
</dbReference>
<organism evidence="2">
    <name type="scientific">Setaria italica</name>
    <name type="common">Foxtail millet</name>
    <name type="synonym">Panicum italicum</name>
    <dbReference type="NCBI Taxonomy" id="4555"/>
    <lineage>
        <taxon>Eukaryota</taxon>
        <taxon>Viridiplantae</taxon>
        <taxon>Streptophyta</taxon>
        <taxon>Embryophyta</taxon>
        <taxon>Tracheophyta</taxon>
        <taxon>Spermatophyta</taxon>
        <taxon>Magnoliopsida</taxon>
        <taxon>Liliopsida</taxon>
        <taxon>Poales</taxon>
        <taxon>Poaceae</taxon>
        <taxon>PACMAD clade</taxon>
        <taxon>Panicoideae</taxon>
        <taxon>Panicodae</taxon>
        <taxon>Paniceae</taxon>
        <taxon>Cenchrinae</taxon>
        <taxon>Setaria</taxon>
    </lineage>
</organism>
<protein>
    <submittedName>
        <fullName evidence="2">Uncharacterized protein</fullName>
    </submittedName>
</protein>
<reference evidence="2" key="2">
    <citation type="submission" date="2015-07" db="EMBL/GenBank/DDBJ databases">
        <authorList>
            <person name="Noorani M."/>
        </authorList>
    </citation>
    <scope>NUCLEOTIDE SEQUENCE</scope>
    <source>
        <strain evidence="2">Yugu1</strain>
    </source>
</reference>